<dbReference type="AlphaFoldDB" id="A0A2I1JWV2"/>
<accession>A0A2I1JWV2</accession>
<evidence type="ECO:0000256" key="7">
    <source>
        <dbReference type="SAM" id="SignalP"/>
    </source>
</evidence>
<dbReference type="RefSeq" id="WP_101954611.1">
    <property type="nucleotide sequence ID" value="NZ_PKHE01000019.1"/>
</dbReference>
<keyword evidence="3 7" id="KW-0732">Signal</keyword>
<dbReference type="InterPro" id="IPR035940">
    <property type="entry name" value="CAP_sf"/>
</dbReference>
<proteinExistence type="predicted"/>
<evidence type="ECO:0000256" key="4">
    <source>
        <dbReference type="ARBA" id="ARBA00023088"/>
    </source>
</evidence>
<evidence type="ECO:0000256" key="6">
    <source>
        <dbReference type="SAM" id="Phobius"/>
    </source>
</evidence>
<gene>
    <name evidence="9" type="ORF">CYJ57_06585</name>
</gene>
<evidence type="ECO:0000256" key="2">
    <source>
        <dbReference type="ARBA" id="ARBA00022525"/>
    </source>
</evidence>
<dbReference type="InterPro" id="IPR014044">
    <property type="entry name" value="CAP_dom"/>
</dbReference>
<feature type="domain" description="Gram-positive cocci surface proteins LPxTG" evidence="8">
    <location>
        <begin position="462"/>
        <end position="497"/>
    </location>
</feature>
<keyword evidence="2" id="KW-0964">Secreted</keyword>
<dbReference type="Pfam" id="PF00188">
    <property type="entry name" value="CAP"/>
    <property type="match status" value="1"/>
</dbReference>
<keyword evidence="6" id="KW-1133">Transmembrane helix</keyword>
<dbReference type="NCBIfam" id="TIGR01167">
    <property type="entry name" value="LPXTG_anchor"/>
    <property type="match status" value="1"/>
</dbReference>
<dbReference type="Pfam" id="PF00746">
    <property type="entry name" value="Gram_pos_anchor"/>
    <property type="match status" value="1"/>
</dbReference>
<keyword evidence="6" id="KW-0472">Membrane</keyword>
<keyword evidence="6" id="KW-0812">Transmembrane</keyword>
<evidence type="ECO:0000256" key="3">
    <source>
        <dbReference type="ARBA" id="ARBA00022729"/>
    </source>
</evidence>
<dbReference type="InterPro" id="IPR019931">
    <property type="entry name" value="LPXTG_anchor"/>
</dbReference>
<evidence type="ECO:0000313" key="9">
    <source>
        <dbReference type="EMBL" id="PKY87856.1"/>
    </source>
</evidence>
<dbReference type="Gene3D" id="3.40.33.10">
    <property type="entry name" value="CAP"/>
    <property type="match status" value="1"/>
</dbReference>
<keyword evidence="1" id="KW-0134">Cell wall</keyword>
<evidence type="ECO:0000256" key="1">
    <source>
        <dbReference type="ARBA" id="ARBA00022512"/>
    </source>
</evidence>
<dbReference type="PROSITE" id="PS50847">
    <property type="entry name" value="GRAM_POS_ANCHORING"/>
    <property type="match status" value="1"/>
</dbReference>
<feature type="signal peptide" evidence="7">
    <location>
        <begin position="1"/>
        <end position="24"/>
    </location>
</feature>
<organism evidence="9 10">
    <name type="scientific">Falseniella ignava</name>
    <dbReference type="NCBI Taxonomy" id="137730"/>
    <lineage>
        <taxon>Bacteria</taxon>
        <taxon>Bacillati</taxon>
        <taxon>Bacillota</taxon>
        <taxon>Bacilli</taxon>
        <taxon>Lactobacillales</taxon>
        <taxon>Aerococcaceae</taxon>
        <taxon>Falseniella</taxon>
    </lineage>
</organism>
<feature type="chain" id="PRO_5038654258" description="Gram-positive cocci surface proteins LPxTG domain-containing protein" evidence="7">
    <location>
        <begin position="25"/>
        <end position="497"/>
    </location>
</feature>
<feature type="compositionally biased region" description="Low complexity" evidence="5">
    <location>
        <begin position="228"/>
        <end position="335"/>
    </location>
</feature>
<dbReference type="OrthoDB" id="9783944at2"/>
<protein>
    <recommendedName>
        <fullName evidence="8">Gram-positive cocci surface proteins LPxTG domain-containing protein</fullName>
    </recommendedName>
</protein>
<dbReference type="Proteomes" id="UP000234384">
    <property type="component" value="Unassembled WGS sequence"/>
</dbReference>
<keyword evidence="4" id="KW-0572">Peptidoglycan-anchor</keyword>
<feature type="transmembrane region" description="Helical" evidence="6">
    <location>
        <begin position="471"/>
        <end position="489"/>
    </location>
</feature>
<evidence type="ECO:0000256" key="5">
    <source>
        <dbReference type="SAM" id="MobiDB-lite"/>
    </source>
</evidence>
<reference evidence="9 10" key="1">
    <citation type="submission" date="2017-12" db="EMBL/GenBank/DDBJ databases">
        <title>Phylogenetic diversity of female urinary microbiome.</title>
        <authorList>
            <person name="Thomas-White K."/>
            <person name="Wolfe A.J."/>
        </authorList>
    </citation>
    <scope>NUCLEOTIDE SEQUENCE [LARGE SCALE GENOMIC DNA]</scope>
    <source>
        <strain evidence="9 10">UMB0898</strain>
    </source>
</reference>
<sequence length="497" mass="51866">MRKSLLKFATICSLFILGSTNVVPSIVSFGDMPVAQAQDLSAAIETVKELRALSWEQNLPYNGTSLQALYPDKNAYVSAVYWAPGLAEAAQIRAKEQENGLDHHTRPNGTEWSTVFSQTPSPAGEILAKGQSSIYSAITDSWGAGEVQALIDAQGFSNGANGHLHNLLNIDLKYIGFAEHADGNGVVSYVGILAGGDIPLGSALPLPEETESTTTTTTTVEETEEDSTTTTTVEVTEESSSTTTTEEPETSSSTTTTVEPETSSSTTTTTVEPETSSSTTTTTVEPETSSSTTTTTVEPETSSSTTTTTTVEETEASSSTTTTTVESTTAAPVTTTTTTTVEYTTAAPVHSVSIYPVAVGSQVVSGITTADAHVTVTIKHKAQSRSVFKTAHAASTYTTKADKQGAYSVKLSEPLKAGDIIEVSSTINGQTAVATKHVVAASSSTTQTATTTTAETTTKEGLPKTGETNNWIIMLAAALAVVAGIFLIAPGRRNKKQ</sequence>
<feature type="region of interest" description="Disordered" evidence="5">
    <location>
        <begin position="201"/>
        <end position="335"/>
    </location>
</feature>
<dbReference type="EMBL" id="PKHE01000019">
    <property type="protein sequence ID" value="PKY87856.1"/>
    <property type="molecule type" value="Genomic_DNA"/>
</dbReference>
<comment type="caution">
    <text evidence="9">The sequence shown here is derived from an EMBL/GenBank/DDBJ whole genome shotgun (WGS) entry which is preliminary data.</text>
</comment>
<evidence type="ECO:0000313" key="10">
    <source>
        <dbReference type="Proteomes" id="UP000234384"/>
    </source>
</evidence>
<evidence type="ECO:0000259" key="8">
    <source>
        <dbReference type="PROSITE" id="PS50847"/>
    </source>
</evidence>
<name>A0A2I1JWV2_9LACT</name>